<proteinExistence type="predicted"/>
<dbReference type="EMBL" id="GG704915">
    <property type="protein sequence ID" value="KJF61366.1"/>
    <property type="molecule type" value="Genomic_DNA"/>
</dbReference>
<evidence type="ECO:0000313" key="1">
    <source>
        <dbReference type="EMBL" id="KJF61366.1"/>
    </source>
</evidence>
<accession>A0A0D8JWQ7</accession>
<dbReference type="InParanoid" id="A0A0D8JWQ7"/>
<reference evidence="2" key="1">
    <citation type="journal article" date="2009" name="Genome Res.">
        <title>Comparative genomic analyses of the human fungal pathogens Coccidioides and their relatives.</title>
        <authorList>
            <person name="Sharpton T.J."/>
            <person name="Stajich J.E."/>
            <person name="Rounsley S.D."/>
            <person name="Gardner M.J."/>
            <person name="Wortman J.R."/>
            <person name="Jordar V.S."/>
            <person name="Maiti R."/>
            <person name="Kodira C.D."/>
            <person name="Neafsey D.E."/>
            <person name="Zeng Q."/>
            <person name="Hung C.-Y."/>
            <person name="McMahan C."/>
            <person name="Muszewska A."/>
            <person name="Grynberg M."/>
            <person name="Mandel M.A."/>
            <person name="Kellner E.M."/>
            <person name="Barker B.M."/>
            <person name="Galgiani J.N."/>
            <person name="Orbach M.J."/>
            <person name="Kirkland T.N."/>
            <person name="Cole G.T."/>
            <person name="Henn M.R."/>
            <person name="Birren B.W."/>
            <person name="Taylor J.W."/>
        </authorList>
    </citation>
    <scope>NUCLEOTIDE SEQUENCE [LARGE SCALE GENOMIC DNA]</scope>
    <source>
        <strain evidence="2">RS</strain>
    </source>
</reference>
<dbReference type="GeneID" id="24165233"/>
<organism evidence="1 2">
    <name type="scientific">Coccidioides immitis (strain RS)</name>
    <name type="common">Valley fever fungus</name>
    <dbReference type="NCBI Taxonomy" id="246410"/>
    <lineage>
        <taxon>Eukaryota</taxon>
        <taxon>Fungi</taxon>
        <taxon>Dikarya</taxon>
        <taxon>Ascomycota</taxon>
        <taxon>Pezizomycotina</taxon>
        <taxon>Eurotiomycetes</taxon>
        <taxon>Eurotiomycetidae</taxon>
        <taxon>Onygenales</taxon>
        <taxon>Onygenaceae</taxon>
        <taxon>Coccidioides</taxon>
    </lineage>
</organism>
<dbReference type="AlphaFoldDB" id="A0A0D8JWQ7"/>
<reference evidence="2" key="2">
    <citation type="journal article" date="2010" name="Genome Res.">
        <title>Population genomic sequencing of Coccidioides fungi reveals recent hybridization and transposon control.</title>
        <authorList>
            <person name="Neafsey D.E."/>
            <person name="Barker B.M."/>
            <person name="Sharpton T.J."/>
            <person name="Stajich J.E."/>
            <person name="Park D.J."/>
            <person name="Whiston E."/>
            <person name="Hung C.-Y."/>
            <person name="McMahan C."/>
            <person name="White J."/>
            <person name="Sykes S."/>
            <person name="Heiman D."/>
            <person name="Young S."/>
            <person name="Zeng Q."/>
            <person name="Abouelleil A."/>
            <person name="Aftuck L."/>
            <person name="Bessette D."/>
            <person name="Brown A."/>
            <person name="FitzGerald M."/>
            <person name="Lui A."/>
            <person name="Macdonald J.P."/>
            <person name="Priest M."/>
            <person name="Orbach M.J."/>
            <person name="Galgiani J.N."/>
            <person name="Kirkland T.N."/>
            <person name="Cole G.T."/>
            <person name="Birren B.W."/>
            <person name="Henn M.R."/>
            <person name="Taylor J.W."/>
            <person name="Rounsley S.D."/>
        </authorList>
    </citation>
    <scope>GENOME REANNOTATION</scope>
    <source>
        <strain evidence="2">RS</strain>
    </source>
</reference>
<dbReference type="Proteomes" id="UP000001261">
    <property type="component" value="Unassembled WGS sequence"/>
</dbReference>
<keyword evidence="2" id="KW-1185">Reference proteome</keyword>
<gene>
    <name evidence="1" type="ORF">CIMG_13606</name>
</gene>
<dbReference type="RefSeq" id="XP_004444897.1">
    <property type="nucleotide sequence ID" value="XM_004444840.1"/>
</dbReference>
<dbReference type="KEGG" id="cim:CIMG_13606"/>
<name>A0A0D8JWQ7_COCIM</name>
<protein>
    <submittedName>
        <fullName evidence="1">Uncharacterized protein</fullName>
    </submittedName>
</protein>
<sequence>MGSPLDQLSGDISKLSVFLDLRRPDFKKGSQSGYLQNILDSCAEEDLSRTEVTAQVASSLFSILQYTISHFFEAGQSQNLNGLGFESGGGVKMPFQSAFGDYIEVELKGSDTFLPRQSTLRLPSFASTRFNLRG</sequence>
<dbReference type="VEuPathDB" id="FungiDB:CIMG_13606"/>
<evidence type="ECO:0000313" key="2">
    <source>
        <dbReference type="Proteomes" id="UP000001261"/>
    </source>
</evidence>